<keyword evidence="4" id="KW-1185">Reference proteome</keyword>
<comment type="caution">
    <text evidence="1">Lacks conserved residue(s) required for the propagation of feature annotation.</text>
</comment>
<dbReference type="PANTHER" id="PTHR15036">
    <property type="entry name" value="PIKACHURIN-LIKE PROTEIN"/>
    <property type="match status" value="1"/>
</dbReference>
<dbReference type="FunFam" id="2.60.120.200:FF:000065">
    <property type="entry name" value="Laminin subunit alpha 2"/>
    <property type="match status" value="1"/>
</dbReference>
<dbReference type="SUPFAM" id="SSF49899">
    <property type="entry name" value="Concanavalin A-like lectins/glucanases"/>
    <property type="match status" value="1"/>
</dbReference>
<evidence type="ECO:0000256" key="1">
    <source>
        <dbReference type="PROSITE-ProRule" id="PRU00122"/>
    </source>
</evidence>
<dbReference type="PROSITE" id="PS50025">
    <property type="entry name" value="LAM_G_DOMAIN"/>
    <property type="match status" value="1"/>
</dbReference>
<accession>A0A8C6UUR8</accession>
<sequence length="233" mass="25163">MQILYSLNGCIRNFKMQGNAVSSPVVEFRVDMQNPSSSHMVGRCFVSTEPGTFFQGTGYLKAVATYRVGQEVSIAFDFRTSRTNGVLLGVSNKDKDGLGIELVDGKLLFHVDNGAGLITAEVAPEGEGFCDGQWHSVTATKIKHRIELRVDGTQSNAESPNARSNTCETKDPIYVGGYPPGAHQAALSSRRSFKGCMKELRITKASKTLNVQFNKALEVKGVQPMSCPAPVAA</sequence>
<feature type="domain" description="Laminin G" evidence="2">
    <location>
        <begin position="49"/>
        <end position="227"/>
    </location>
</feature>
<name>A0A8C6UUR8_9GOBI</name>
<reference evidence="3" key="2">
    <citation type="submission" date="2025-09" db="UniProtKB">
        <authorList>
            <consortium name="Ensembl"/>
        </authorList>
    </citation>
    <scope>IDENTIFICATION</scope>
</reference>
<evidence type="ECO:0000313" key="3">
    <source>
        <dbReference type="Ensembl" id="ENSNMLP00000041567.1"/>
    </source>
</evidence>
<evidence type="ECO:0000313" key="4">
    <source>
        <dbReference type="Proteomes" id="UP000694523"/>
    </source>
</evidence>
<proteinExistence type="predicted"/>
<dbReference type="Pfam" id="PF00054">
    <property type="entry name" value="Laminin_G_1"/>
    <property type="match status" value="1"/>
</dbReference>
<dbReference type="PANTHER" id="PTHR15036:SF65">
    <property type="entry name" value="LAMININ SUBUNIT ALPHA-2"/>
    <property type="match status" value="1"/>
</dbReference>
<evidence type="ECO:0000259" key="2">
    <source>
        <dbReference type="PROSITE" id="PS50025"/>
    </source>
</evidence>
<dbReference type="AlphaFoldDB" id="A0A8C6UUR8"/>
<dbReference type="InterPro" id="IPR013320">
    <property type="entry name" value="ConA-like_dom_sf"/>
</dbReference>
<dbReference type="CDD" id="cd00110">
    <property type="entry name" value="LamG"/>
    <property type="match status" value="1"/>
</dbReference>
<dbReference type="InterPro" id="IPR050372">
    <property type="entry name" value="Neurexin-related_CASP"/>
</dbReference>
<dbReference type="SMART" id="SM00282">
    <property type="entry name" value="LamG"/>
    <property type="match status" value="1"/>
</dbReference>
<reference evidence="3" key="1">
    <citation type="submission" date="2025-08" db="UniProtKB">
        <authorList>
            <consortium name="Ensembl"/>
        </authorList>
    </citation>
    <scope>IDENTIFICATION</scope>
</reference>
<dbReference type="Ensembl" id="ENSNMLT00000046202.1">
    <property type="protein sequence ID" value="ENSNMLP00000041567.1"/>
    <property type="gene ID" value="ENSNMLG00000025442.1"/>
</dbReference>
<organism evidence="3 4">
    <name type="scientific">Neogobius melanostomus</name>
    <name type="common">round goby</name>
    <dbReference type="NCBI Taxonomy" id="47308"/>
    <lineage>
        <taxon>Eukaryota</taxon>
        <taxon>Metazoa</taxon>
        <taxon>Chordata</taxon>
        <taxon>Craniata</taxon>
        <taxon>Vertebrata</taxon>
        <taxon>Euteleostomi</taxon>
        <taxon>Actinopterygii</taxon>
        <taxon>Neopterygii</taxon>
        <taxon>Teleostei</taxon>
        <taxon>Neoteleostei</taxon>
        <taxon>Acanthomorphata</taxon>
        <taxon>Gobiaria</taxon>
        <taxon>Gobiiformes</taxon>
        <taxon>Gobioidei</taxon>
        <taxon>Gobiidae</taxon>
        <taxon>Benthophilinae</taxon>
        <taxon>Neogobiini</taxon>
        <taxon>Neogobius</taxon>
    </lineage>
</organism>
<dbReference type="Gene3D" id="2.60.120.200">
    <property type="match status" value="2"/>
</dbReference>
<dbReference type="InterPro" id="IPR001791">
    <property type="entry name" value="Laminin_G"/>
</dbReference>
<dbReference type="Proteomes" id="UP000694523">
    <property type="component" value="Unplaced"/>
</dbReference>
<protein>
    <recommendedName>
        <fullName evidence="2">Laminin G domain-containing protein</fullName>
    </recommendedName>
</protein>